<evidence type="ECO:0000256" key="1">
    <source>
        <dbReference type="SAM" id="Coils"/>
    </source>
</evidence>
<dbReference type="InterPro" id="IPR002713">
    <property type="entry name" value="FF_domain"/>
</dbReference>
<keyword evidence="1" id="KW-0175">Coiled coil</keyword>
<dbReference type="GO" id="GO:0005634">
    <property type="term" value="C:nucleus"/>
    <property type="evidence" value="ECO:0007669"/>
    <property type="project" value="UniProtKB-ARBA"/>
</dbReference>
<gene>
    <name evidence="4" type="ORF">Ciccas_013361</name>
</gene>
<dbReference type="InterPro" id="IPR036020">
    <property type="entry name" value="WW_dom_sf"/>
</dbReference>
<keyword evidence="5" id="KW-1185">Reference proteome</keyword>
<dbReference type="EMBL" id="JBJKFK010005845">
    <property type="protein sequence ID" value="KAL3308111.1"/>
    <property type="molecule type" value="Genomic_DNA"/>
</dbReference>
<reference evidence="4 5" key="1">
    <citation type="submission" date="2024-11" db="EMBL/GenBank/DDBJ databases">
        <title>Adaptive evolution of stress response genes in parasites aligns with host niche diversity.</title>
        <authorList>
            <person name="Hahn C."/>
            <person name="Resl P."/>
        </authorList>
    </citation>
    <scope>NUCLEOTIDE SEQUENCE [LARGE SCALE GENOMIC DNA]</scope>
    <source>
        <strain evidence="4">EGGRZ-B1_66</strain>
        <tissue evidence="4">Body</tissue>
    </source>
</reference>
<dbReference type="PANTHER" id="PTHR11864">
    <property type="entry name" value="PRE-MRNA-PROCESSING PROTEIN PRP40"/>
    <property type="match status" value="1"/>
</dbReference>
<dbReference type="InterPro" id="IPR036517">
    <property type="entry name" value="FF_domain_sf"/>
</dbReference>
<proteinExistence type="predicted"/>
<dbReference type="FunFam" id="1.10.10.440:FF:000002">
    <property type="entry name" value="pre-mRNA-processing factor 40 homolog A isoform X1"/>
    <property type="match status" value="1"/>
</dbReference>
<dbReference type="Pfam" id="PF00397">
    <property type="entry name" value="WW"/>
    <property type="match status" value="2"/>
</dbReference>
<dbReference type="CDD" id="cd00201">
    <property type="entry name" value="WW"/>
    <property type="match status" value="2"/>
</dbReference>
<dbReference type="PROSITE" id="PS01159">
    <property type="entry name" value="WW_DOMAIN_1"/>
    <property type="match status" value="1"/>
</dbReference>
<dbReference type="SUPFAM" id="SSF81698">
    <property type="entry name" value="FF domain"/>
    <property type="match status" value="3"/>
</dbReference>
<dbReference type="AlphaFoldDB" id="A0ABD2PNU9"/>
<dbReference type="InterPro" id="IPR001202">
    <property type="entry name" value="WW_dom"/>
</dbReference>
<dbReference type="PROSITE" id="PS50020">
    <property type="entry name" value="WW_DOMAIN_2"/>
    <property type="match status" value="2"/>
</dbReference>
<feature type="domain" description="WW" evidence="2">
    <location>
        <begin position="53"/>
        <end position="86"/>
    </location>
</feature>
<dbReference type="InterPro" id="IPR039726">
    <property type="entry name" value="Prp40-like"/>
</dbReference>
<dbReference type="SMART" id="SM00441">
    <property type="entry name" value="FF"/>
    <property type="match status" value="3"/>
</dbReference>
<accession>A0ABD2PNU9</accession>
<dbReference type="Gene3D" id="1.10.10.440">
    <property type="entry name" value="FF domain"/>
    <property type="match status" value="3"/>
</dbReference>
<feature type="non-terminal residue" evidence="4">
    <location>
        <position position="347"/>
    </location>
</feature>
<dbReference type="Proteomes" id="UP001626550">
    <property type="component" value="Unassembled WGS sequence"/>
</dbReference>
<dbReference type="PANTHER" id="PTHR11864:SF0">
    <property type="entry name" value="PRP40 PRE-MRNA PROCESSING FACTOR 40 HOMOLOG A (YEAST)"/>
    <property type="match status" value="1"/>
</dbReference>
<comment type="caution">
    <text evidence="4">The sequence shown here is derived from an EMBL/GenBank/DDBJ whole genome shotgun (WGS) entry which is preliminary data.</text>
</comment>
<feature type="domain" description="FF" evidence="3">
    <location>
        <begin position="206"/>
        <end position="261"/>
    </location>
</feature>
<name>A0ABD2PNU9_9PLAT</name>
<sequence length="347" mass="40586">MYNQFNSFNPAAFPQTALPVWTEHAAADGKKYYHNRLTNETTWNRPPELAPPTMVSCPWKQYFSPDGKPYYYNTMTKQSVWEKPADFVESDVKVSAVPATPLTPKETNNESEIERAMKATLSEMAIPEPEEIEIPVYKSKAEMAEALRQLLRDKLVPGDSTWDAAVKLIVVDPRYEALKNFSEKKQIFNVYKTQRQKEERDEQRLRLKRAKEDLEKFLLEHPKVHSTMSFRQVDQLLKDESVWKAVPASERREIFLDVSAELAKKEKEEAKVLRKRNLQVFGEILLEIETITHETTWEEAQVMLLENKRFNSDTDIQSLDKDDALIVFGDHIRDLEQQHDEERDRLR</sequence>
<dbReference type="Pfam" id="PF01846">
    <property type="entry name" value="FF"/>
    <property type="match status" value="2"/>
</dbReference>
<organism evidence="4 5">
    <name type="scientific">Cichlidogyrus casuarinus</name>
    <dbReference type="NCBI Taxonomy" id="1844966"/>
    <lineage>
        <taxon>Eukaryota</taxon>
        <taxon>Metazoa</taxon>
        <taxon>Spiralia</taxon>
        <taxon>Lophotrochozoa</taxon>
        <taxon>Platyhelminthes</taxon>
        <taxon>Monogenea</taxon>
        <taxon>Monopisthocotylea</taxon>
        <taxon>Dactylogyridea</taxon>
        <taxon>Ancyrocephalidae</taxon>
        <taxon>Cichlidogyrus</taxon>
    </lineage>
</organism>
<evidence type="ECO:0000259" key="3">
    <source>
        <dbReference type="PROSITE" id="PS51676"/>
    </source>
</evidence>
<evidence type="ECO:0000259" key="2">
    <source>
        <dbReference type="PROSITE" id="PS50020"/>
    </source>
</evidence>
<feature type="domain" description="FF" evidence="3">
    <location>
        <begin position="274"/>
        <end position="334"/>
    </location>
</feature>
<feature type="domain" description="WW" evidence="2">
    <location>
        <begin position="21"/>
        <end position="48"/>
    </location>
</feature>
<dbReference type="SUPFAM" id="SSF51045">
    <property type="entry name" value="WW domain"/>
    <property type="match status" value="2"/>
</dbReference>
<dbReference type="SMART" id="SM00456">
    <property type="entry name" value="WW"/>
    <property type="match status" value="2"/>
</dbReference>
<feature type="coiled-coil region" evidence="1">
    <location>
        <begin position="193"/>
        <end position="220"/>
    </location>
</feature>
<dbReference type="Gene3D" id="2.20.70.10">
    <property type="match status" value="2"/>
</dbReference>
<dbReference type="PROSITE" id="PS51676">
    <property type="entry name" value="FF"/>
    <property type="match status" value="3"/>
</dbReference>
<protein>
    <submittedName>
        <fullName evidence="4">Uncharacterized protein</fullName>
    </submittedName>
</protein>
<evidence type="ECO:0000313" key="4">
    <source>
        <dbReference type="EMBL" id="KAL3308111.1"/>
    </source>
</evidence>
<evidence type="ECO:0000313" key="5">
    <source>
        <dbReference type="Proteomes" id="UP001626550"/>
    </source>
</evidence>
<feature type="domain" description="FF" evidence="3">
    <location>
        <begin position="140"/>
        <end position="194"/>
    </location>
</feature>